<evidence type="ECO:0000313" key="4">
    <source>
        <dbReference type="Proteomes" id="UP000027138"/>
    </source>
</evidence>
<dbReference type="InterPro" id="IPR025486">
    <property type="entry name" value="DUF4378"/>
</dbReference>
<dbReference type="OrthoDB" id="1584003at2759"/>
<dbReference type="AlphaFoldDB" id="A0A067LMP1"/>
<evidence type="ECO:0000313" key="3">
    <source>
        <dbReference type="EMBL" id="KDP46090.1"/>
    </source>
</evidence>
<evidence type="ECO:0000259" key="2">
    <source>
        <dbReference type="Pfam" id="PF14309"/>
    </source>
</evidence>
<dbReference type="Pfam" id="PF14309">
    <property type="entry name" value="DUF4378"/>
    <property type="match status" value="1"/>
</dbReference>
<feature type="region of interest" description="Disordered" evidence="1">
    <location>
        <begin position="258"/>
        <end position="285"/>
    </location>
</feature>
<feature type="region of interest" description="Disordered" evidence="1">
    <location>
        <begin position="490"/>
        <end position="521"/>
    </location>
</feature>
<accession>A0A067LMP1</accession>
<protein>
    <recommendedName>
        <fullName evidence="2">DUF4378 domain-containing protein</fullName>
    </recommendedName>
</protein>
<dbReference type="STRING" id="180498.A0A067LMP1"/>
<dbReference type="EMBL" id="KK914220">
    <property type="protein sequence ID" value="KDP46090.1"/>
    <property type="molecule type" value="Genomic_DNA"/>
</dbReference>
<evidence type="ECO:0000256" key="1">
    <source>
        <dbReference type="SAM" id="MobiDB-lite"/>
    </source>
</evidence>
<keyword evidence="4" id="KW-1185">Reference proteome</keyword>
<sequence>MSAKRESKQPVPSVMARLMGFEEISTQQPVQKKPRVYSENYLRRVVLFGVREKCSERDSFRLSIEEKDECNTIFQVLETLRRKHHSMPLQKRKVRSSSSEAKTEVIEPNHVSGDKKVQIDNIQKYLQKPNLEFTKKPSEPTDVDSNLKLEYLTVSQSSYASECRHIRLCRKFRRRSELGYVDSLKNVQNIFGKFSSGEPHIDHINKFLSSKFKSNNKACRPTTNIVLLKPNHGKADGALGNGLKPVRRSRFSREITRKMVHDISSVPTDEPSSENSGSGLFANESESLSSSRKSQFCCSDGSHAAREAKKQISERWRTTKRFQQVELAGLCNPDKPSKFGPGKQVVPDNGNVNFARPSGISSVRNLTRYRSLLPSFKAAAIPNTRTNHESLENAQKKSREEDFNQRDGSECFCSDFSFEKSQAIPYLESENSYLGEDDYVIQKELEHKLKKHSDRHKNQGREEDLSDEEQLELRNCSMEVDEETYVVKMSPSNHEEEQLDLRNCSSSANEEDSPSQIKDSSIRQEMSSGIFEMESVSSQFSGTDPESLMSFDEAYQPSPNSVLDSLYRKQMSSSSDGFKSVNAYLNGLHRQLELLKSETAESYSEGSSMAVSSDNEDIGEGSINDTEENECLMSSFKVEEGPISSFKVEESRDFSYLVDVLTEAGIQNKNLPVGFDTWHSQECPISFSIFETLEKKYGEQISWKRSERRLLFDRINSGLAEILQPSMGVLTCREPVARRVTFSHGQDTIEDEMWMLLVCQEKEASKESEKILGKDDGWLELGDDIREVGREIENSLIEELVADVSMEIFC</sequence>
<reference evidence="3 4" key="1">
    <citation type="journal article" date="2014" name="PLoS ONE">
        <title>Global Analysis of Gene Expression Profiles in Physic Nut (Jatropha curcas L.) Seedlings Exposed to Salt Stress.</title>
        <authorList>
            <person name="Zhang L."/>
            <person name="Zhang C."/>
            <person name="Wu P."/>
            <person name="Chen Y."/>
            <person name="Li M."/>
            <person name="Jiang H."/>
            <person name="Wu G."/>
        </authorList>
    </citation>
    <scope>NUCLEOTIDE SEQUENCE [LARGE SCALE GENOMIC DNA]</scope>
    <source>
        <strain evidence="4">cv. GZQX0401</strain>
        <tissue evidence="3">Young leaves</tissue>
    </source>
</reference>
<organism evidence="3 4">
    <name type="scientific">Jatropha curcas</name>
    <name type="common">Barbados nut</name>
    <dbReference type="NCBI Taxonomy" id="180498"/>
    <lineage>
        <taxon>Eukaryota</taxon>
        <taxon>Viridiplantae</taxon>
        <taxon>Streptophyta</taxon>
        <taxon>Embryophyta</taxon>
        <taxon>Tracheophyta</taxon>
        <taxon>Spermatophyta</taxon>
        <taxon>Magnoliopsida</taxon>
        <taxon>eudicotyledons</taxon>
        <taxon>Gunneridae</taxon>
        <taxon>Pentapetalae</taxon>
        <taxon>rosids</taxon>
        <taxon>fabids</taxon>
        <taxon>Malpighiales</taxon>
        <taxon>Euphorbiaceae</taxon>
        <taxon>Crotonoideae</taxon>
        <taxon>Jatropheae</taxon>
        <taxon>Jatropha</taxon>
    </lineage>
</organism>
<dbReference type="PANTHER" id="PTHR46836:SF7">
    <property type="entry name" value="PHOSPHATIDYLINOSITOL N-ACETYGLUCOSAMINLYTRANSFERASE SUBUNIT P-LIKE PROTEIN"/>
    <property type="match status" value="1"/>
</dbReference>
<dbReference type="Proteomes" id="UP000027138">
    <property type="component" value="Unassembled WGS sequence"/>
</dbReference>
<dbReference type="PANTHER" id="PTHR46836">
    <property type="entry name" value="AFADIN"/>
    <property type="match status" value="1"/>
</dbReference>
<feature type="compositionally biased region" description="Polar residues" evidence="1">
    <location>
        <begin position="503"/>
        <end position="521"/>
    </location>
</feature>
<proteinExistence type="predicted"/>
<name>A0A067LMP1_JATCU</name>
<feature type="domain" description="DUF4378" evidence="2">
    <location>
        <begin position="653"/>
        <end position="802"/>
    </location>
</feature>
<gene>
    <name evidence="3" type="ORF">JCGZ_06601</name>
</gene>
<feature type="region of interest" description="Disordered" evidence="1">
    <location>
        <begin position="451"/>
        <end position="471"/>
    </location>
</feature>
<dbReference type="KEGG" id="jcu:105634737"/>